<proteinExistence type="predicted"/>
<dbReference type="Proteomes" id="UP000289738">
    <property type="component" value="Chromosome B09"/>
</dbReference>
<gene>
    <name evidence="1" type="ORF">Ahy_B09g099507</name>
</gene>
<name>A0A444XTZ3_ARAHY</name>
<evidence type="ECO:0000313" key="2">
    <source>
        <dbReference type="Proteomes" id="UP000289738"/>
    </source>
</evidence>
<reference evidence="1 2" key="1">
    <citation type="submission" date="2019-01" db="EMBL/GenBank/DDBJ databases">
        <title>Sequencing of cultivated peanut Arachis hypogaea provides insights into genome evolution and oil improvement.</title>
        <authorList>
            <person name="Chen X."/>
        </authorList>
    </citation>
    <scope>NUCLEOTIDE SEQUENCE [LARGE SCALE GENOMIC DNA]</scope>
    <source>
        <strain evidence="2">cv. Fuhuasheng</strain>
        <tissue evidence="1">Leaves</tissue>
    </source>
</reference>
<evidence type="ECO:0000313" key="1">
    <source>
        <dbReference type="EMBL" id="RYQ93238.1"/>
    </source>
</evidence>
<dbReference type="EMBL" id="SDMP01000019">
    <property type="protein sequence ID" value="RYQ93238.1"/>
    <property type="molecule type" value="Genomic_DNA"/>
</dbReference>
<comment type="caution">
    <text evidence="1">The sequence shown here is derived from an EMBL/GenBank/DDBJ whole genome shotgun (WGS) entry which is preliminary data.</text>
</comment>
<organism evidence="1 2">
    <name type="scientific">Arachis hypogaea</name>
    <name type="common">Peanut</name>
    <dbReference type="NCBI Taxonomy" id="3818"/>
    <lineage>
        <taxon>Eukaryota</taxon>
        <taxon>Viridiplantae</taxon>
        <taxon>Streptophyta</taxon>
        <taxon>Embryophyta</taxon>
        <taxon>Tracheophyta</taxon>
        <taxon>Spermatophyta</taxon>
        <taxon>Magnoliopsida</taxon>
        <taxon>eudicotyledons</taxon>
        <taxon>Gunneridae</taxon>
        <taxon>Pentapetalae</taxon>
        <taxon>rosids</taxon>
        <taxon>fabids</taxon>
        <taxon>Fabales</taxon>
        <taxon>Fabaceae</taxon>
        <taxon>Papilionoideae</taxon>
        <taxon>50 kb inversion clade</taxon>
        <taxon>dalbergioids sensu lato</taxon>
        <taxon>Dalbergieae</taxon>
        <taxon>Pterocarpus clade</taxon>
        <taxon>Arachis</taxon>
    </lineage>
</organism>
<accession>A0A444XTZ3</accession>
<protein>
    <submittedName>
        <fullName evidence="1">Uncharacterized protein</fullName>
    </submittedName>
</protein>
<sequence>MDFGSKESVISAIKSYTISREVDYTGYGAGCDWLIQASLIRKKGCWEIRRYNGKHMCTKGTISQDHAKLDSDTIADAIRLLVEADPLIKVKSIIAEVQSRFNYTTLLVWLKAMTAKMSRHIGCNFLRRFKTPYLHKLMVNTGNIIVNPFDRRNELFEAHEMKDCSIYTRLPYHHVLACYANQRLDWQVYVHDAYKMSEICKVYRGEFVPMGDPSTWDRYEGAKVIANWTLRRTTKGRPKSTCYLNEMDSRDIRGPRGVLYVDGRDIVVADVLSAQVQDLPEVNSG</sequence>
<keyword evidence="2" id="KW-1185">Reference proteome</keyword>
<dbReference type="AlphaFoldDB" id="A0A444XTZ3"/>